<keyword evidence="3" id="KW-1185">Reference proteome</keyword>
<dbReference type="CDD" id="cd04301">
    <property type="entry name" value="NAT_SF"/>
    <property type="match status" value="1"/>
</dbReference>
<keyword evidence="2" id="KW-0808">Transferase</keyword>
<protein>
    <submittedName>
        <fullName evidence="2">GNAT family N-acetyltransferase</fullName>
    </submittedName>
</protein>
<evidence type="ECO:0000313" key="2">
    <source>
        <dbReference type="EMBL" id="RDU36625.1"/>
    </source>
</evidence>
<evidence type="ECO:0000259" key="1">
    <source>
        <dbReference type="PROSITE" id="PS51186"/>
    </source>
</evidence>
<dbReference type="AlphaFoldDB" id="A0A3D8GQ55"/>
<dbReference type="InterPro" id="IPR000182">
    <property type="entry name" value="GNAT_dom"/>
</dbReference>
<dbReference type="InterPro" id="IPR016181">
    <property type="entry name" value="Acyl_CoA_acyltransferase"/>
</dbReference>
<comment type="caution">
    <text evidence="2">The sequence shown here is derived from an EMBL/GenBank/DDBJ whole genome shotgun (WGS) entry which is preliminary data.</text>
</comment>
<proteinExistence type="predicted"/>
<organism evidence="2 3">
    <name type="scientific">Neobacillus piezotolerans</name>
    <dbReference type="NCBI Taxonomy" id="2259171"/>
    <lineage>
        <taxon>Bacteria</taxon>
        <taxon>Bacillati</taxon>
        <taxon>Bacillota</taxon>
        <taxon>Bacilli</taxon>
        <taxon>Bacillales</taxon>
        <taxon>Bacillaceae</taxon>
        <taxon>Neobacillus</taxon>
    </lineage>
</organism>
<accession>A0A3D8GQ55</accession>
<evidence type="ECO:0000313" key="3">
    <source>
        <dbReference type="Proteomes" id="UP000257144"/>
    </source>
</evidence>
<reference evidence="2 3" key="1">
    <citation type="submission" date="2018-07" db="EMBL/GenBank/DDBJ databases">
        <title>Bacillus sp. YLB-04 draft genome sequence.</title>
        <authorList>
            <person name="Yu L."/>
            <person name="Tang X."/>
        </authorList>
    </citation>
    <scope>NUCLEOTIDE SEQUENCE [LARGE SCALE GENOMIC DNA]</scope>
    <source>
        <strain evidence="2 3">YLB-04</strain>
    </source>
</reference>
<dbReference type="GO" id="GO:0016747">
    <property type="term" value="F:acyltransferase activity, transferring groups other than amino-acyl groups"/>
    <property type="evidence" value="ECO:0007669"/>
    <property type="project" value="InterPro"/>
</dbReference>
<feature type="domain" description="N-acetyltransferase" evidence="1">
    <location>
        <begin position="17"/>
        <end position="182"/>
    </location>
</feature>
<dbReference type="PROSITE" id="PS51186">
    <property type="entry name" value="GNAT"/>
    <property type="match status" value="1"/>
</dbReference>
<dbReference type="Proteomes" id="UP000257144">
    <property type="component" value="Unassembled WGS sequence"/>
</dbReference>
<dbReference type="SUPFAM" id="SSF55729">
    <property type="entry name" value="Acyl-CoA N-acyltransferases (Nat)"/>
    <property type="match status" value="1"/>
</dbReference>
<gene>
    <name evidence="2" type="ORF">DRW41_11225</name>
</gene>
<dbReference type="PANTHER" id="PTHR43328:SF1">
    <property type="entry name" value="N-ACETYLTRANSFERASE DOMAIN-CONTAINING PROTEIN"/>
    <property type="match status" value="1"/>
</dbReference>
<dbReference type="Gene3D" id="3.40.630.30">
    <property type="match status" value="1"/>
</dbReference>
<dbReference type="RefSeq" id="WP_115452097.1">
    <property type="nucleotide sequence ID" value="NZ_QNQT01000004.1"/>
</dbReference>
<dbReference type="OrthoDB" id="9802340at2"/>
<dbReference type="PANTHER" id="PTHR43328">
    <property type="entry name" value="ACETYLTRANSFERASE-RELATED"/>
    <property type="match status" value="1"/>
</dbReference>
<dbReference type="Pfam" id="PF00583">
    <property type="entry name" value="Acetyltransf_1"/>
    <property type="match status" value="1"/>
</dbReference>
<name>A0A3D8GQ55_9BACI</name>
<sequence length="182" mass="20727">MAKILPKKVNMRNGDQFILKEATAEDAEAVLEYMKEILDDSPYLMTTPEEFTQTASQQQEWLAQMAEDPNKLVIVAELNGMIIGFLDFHNGNRIRNRHQGAFGMSVKREYRNMGVGNALLYALLEWAEGNPEIEKVTLEVFSDNANAIALYKKLGFEMEGIKRKAIKTDTGYHNLYLMAKFV</sequence>
<dbReference type="EMBL" id="QNQT01000004">
    <property type="protein sequence ID" value="RDU36625.1"/>
    <property type="molecule type" value="Genomic_DNA"/>
</dbReference>